<organism evidence="3">
    <name type="scientific">Oppiella nova</name>
    <dbReference type="NCBI Taxonomy" id="334625"/>
    <lineage>
        <taxon>Eukaryota</taxon>
        <taxon>Metazoa</taxon>
        <taxon>Ecdysozoa</taxon>
        <taxon>Arthropoda</taxon>
        <taxon>Chelicerata</taxon>
        <taxon>Arachnida</taxon>
        <taxon>Acari</taxon>
        <taxon>Acariformes</taxon>
        <taxon>Sarcoptiformes</taxon>
        <taxon>Oribatida</taxon>
        <taxon>Brachypylina</taxon>
        <taxon>Oppioidea</taxon>
        <taxon>Oppiidae</taxon>
        <taxon>Oppiella</taxon>
    </lineage>
</organism>
<dbReference type="InterPro" id="IPR035899">
    <property type="entry name" value="DBL_dom_sf"/>
</dbReference>
<dbReference type="GO" id="GO:0005886">
    <property type="term" value="C:plasma membrane"/>
    <property type="evidence" value="ECO:0007669"/>
    <property type="project" value="TreeGrafter"/>
</dbReference>
<accession>A0A7R9QB83</accession>
<dbReference type="InterPro" id="IPR040181">
    <property type="entry name" value="PKHG5/7"/>
</dbReference>
<dbReference type="AlphaFoldDB" id="A0A7R9QB83"/>
<dbReference type="InterPro" id="IPR011993">
    <property type="entry name" value="PH-like_dom_sf"/>
</dbReference>
<evidence type="ECO:0000313" key="4">
    <source>
        <dbReference type="Proteomes" id="UP000728032"/>
    </source>
</evidence>
<feature type="region of interest" description="Disordered" evidence="1">
    <location>
        <begin position="476"/>
        <end position="497"/>
    </location>
</feature>
<dbReference type="Gene3D" id="2.30.29.30">
    <property type="entry name" value="Pleckstrin-homology domain (PH domain)/Phosphotyrosine-binding domain (PTB)"/>
    <property type="match status" value="1"/>
</dbReference>
<dbReference type="GO" id="GO:0007266">
    <property type="term" value="P:Rho protein signal transduction"/>
    <property type="evidence" value="ECO:0007669"/>
    <property type="project" value="TreeGrafter"/>
</dbReference>
<gene>
    <name evidence="3" type="ORF">ONB1V03_LOCUS1001</name>
</gene>
<dbReference type="Gene3D" id="1.20.900.10">
    <property type="entry name" value="Dbl homology (DH) domain"/>
    <property type="match status" value="1"/>
</dbReference>
<dbReference type="InterPro" id="IPR000219">
    <property type="entry name" value="DH_dom"/>
</dbReference>
<sequence>MQTEIKKTIDTTKMFSNIVEVSAANHQFWFTILLPMLCHTRDTHQPLNPLLMKDGFLMAKCHWCETHKDCERLRLMDLLVKPMQRLTKYSLLLKAILKKTDSEEQKLALKRMNECVERFVYGVDATLRRQHEQQKLSSIVTRIESYDVIDCSNDEAEKLLKEYIHLDLTQPMSGCSPHFIRHLLVEGSLKLKDSLASKVDVHCFLFTDLLLICKSVNKKSGDKVRVIRQPFIIDRVVTQELKDGTGFVLLYLNEFRVANALLILYSSDTKTWIDYIRKAQDLYRHTKNISIASEAQEVTYFRTLEDDEDYEFPSMALLAASPRSSSRSSLVHSHSGSVDMSDTTSSGTSLAVIAPVPTPNYLQNPDHAQQPPRAVSFELGELRNPSLNVDDSDSFGRSNSVDNRSPVAVTITSPRPERRAFLLRNVKNNSPIITHQYSLYPNTLSVNVPLGYHPMSDYKQSLKSPPSVPSIQIPVHSSPTKLITPSTVRSLPPRPTSPTILSRSLALNANKPPLIKTKNISGLLTQSAPASEGPSPVHSINSDAIIDSLKQHSSKSDETIDTTLENNLDDSEALKGRTNQKRTGRAERRYHTADSIEHMKKEKDSSIHKRLSWNYGQQSGQTHGHFRHGNSQPCSECEQCGVEILDHIQEMDGYSDSPAVTPNHFDDQTLHQSDEDQTVNSNLNINESDIKIDISEVKDGISSVQIRVSGTPIQAKPSKADLKKMKEFLLTNHTVESSCPPPPQTSLLYILSPNLSIPYTQPHMSSYMSSYIKFS</sequence>
<dbReference type="SUPFAM" id="SSF50729">
    <property type="entry name" value="PH domain-like"/>
    <property type="match status" value="1"/>
</dbReference>
<evidence type="ECO:0000256" key="1">
    <source>
        <dbReference type="SAM" id="MobiDB-lite"/>
    </source>
</evidence>
<dbReference type="GO" id="GO:0030424">
    <property type="term" value="C:axon"/>
    <property type="evidence" value="ECO:0007669"/>
    <property type="project" value="TreeGrafter"/>
</dbReference>
<dbReference type="OrthoDB" id="5585231at2759"/>
<evidence type="ECO:0000313" key="3">
    <source>
        <dbReference type="EMBL" id="CAD7637753.1"/>
    </source>
</evidence>
<name>A0A7R9QB83_9ACAR</name>
<dbReference type="EMBL" id="CAJPVJ010000125">
    <property type="protein sequence ID" value="CAG2161321.1"/>
    <property type="molecule type" value="Genomic_DNA"/>
</dbReference>
<keyword evidence="4" id="KW-1185">Reference proteome</keyword>
<feature type="compositionally biased region" description="Low complexity" evidence="1">
    <location>
        <begin position="326"/>
        <end position="338"/>
    </location>
</feature>
<dbReference type="SMART" id="SM00233">
    <property type="entry name" value="PH"/>
    <property type="match status" value="1"/>
</dbReference>
<evidence type="ECO:0000259" key="2">
    <source>
        <dbReference type="PROSITE" id="PS50010"/>
    </source>
</evidence>
<feature type="compositionally biased region" description="Polar residues" evidence="1">
    <location>
        <begin position="480"/>
        <end position="489"/>
    </location>
</feature>
<dbReference type="PANTHER" id="PTHR13217:SF11">
    <property type="entry name" value="PLECKSTRIN HOMOLOGY DOMAIN-CONTAINING FAMILY G MEMBER 5"/>
    <property type="match status" value="1"/>
</dbReference>
<feature type="compositionally biased region" description="Basic and acidic residues" evidence="1">
    <location>
        <begin position="584"/>
        <end position="607"/>
    </location>
</feature>
<dbReference type="Pfam" id="PF00621">
    <property type="entry name" value="RhoGEF"/>
    <property type="match status" value="1"/>
</dbReference>
<feature type="domain" description="DH" evidence="2">
    <location>
        <begin position="65"/>
        <end position="126"/>
    </location>
</feature>
<dbReference type="CDD" id="cd13244">
    <property type="entry name" value="PH_PLEKHG5_G6"/>
    <property type="match status" value="1"/>
</dbReference>
<dbReference type="PROSITE" id="PS50010">
    <property type="entry name" value="DH_2"/>
    <property type="match status" value="1"/>
</dbReference>
<protein>
    <recommendedName>
        <fullName evidence="2">DH domain-containing protein</fullName>
    </recommendedName>
</protein>
<reference evidence="3" key="1">
    <citation type="submission" date="2020-11" db="EMBL/GenBank/DDBJ databases">
        <authorList>
            <person name="Tran Van P."/>
        </authorList>
    </citation>
    <scope>NUCLEOTIDE SEQUENCE</scope>
</reference>
<dbReference type="GO" id="GO:0043542">
    <property type="term" value="P:endothelial cell migration"/>
    <property type="evidence" value="ECO:0007669"/>
    <property type="project" value="TreeGrafter"/>
</dbReference>
<feature type="region of interest" description="Disordered" evidence="1">
    <location>
        <begin position="551"/>
        <end position="607"/>
    </location>
</feature>
<dbReference type="Proteomes" id="UP000728032">
    <property type="component" value="Unassembled WGS sequence"/>
</dbReference>
<dbReference type="EMBL" id="OC914950">
    <property type="protein sequence ID" value="CAD7637753.1"/>
    <property type="molecule type" value="Genomic_DNA"/>
</dbReference>
<dbReference type="GO" id="GO:0005085">
    <property type="term" value="F:guanyl-nucleotide exchange factor activity"/>
    <property type="evidence" value="ECO:0007669"/>
    <property type="project" value="InterPro"/>
</dbReference>
<dbReference type="PANTHER" id="PTHR13217">
    <property type="entry name" value="PLECKSTRIN HOMOLOGY DOMAIN-CONTAINING FAMILY G MEMBER 7"/>
    <property type="match status" value="1"/>
</dbReference>
<dbReference type="GO" id="GO:0030139">
    <property type="term" value="C:endocytic vesicle"/>
    <property type="evidence" value="ECO:0007669"/>
    <property type="project" value="TreeGrafter"/>
</dbReference>
<proteinExistence type="predicted"/>
<dbReference type="SUPFAM" id="SSF48065">
    <property type="entry name" value="DBL homology domain (DH-domain)"/>
    <property type="match status" value="1"/>
</dbReference>
<feature type="region of interest" description="Disordered" evidence="1">
    <location>
        <begin position="326"/>
        <end position="345"/>
    </location>
</feature>
<feature type="compositionally biased region" description="Basic and acidic residues" evidence="1">
    <location>
        <begin position="664"/>
        <end position="674"/>
    </location>
</feature>
<dbReference type="InterPro" id="IPR001849">
    <property type="entry name" value="PH_domain"/>
</dbReference>
<feature type="region of interest" description="Disordered" evidence="1">
    <location>
        <begin position="657"/>
        <end position="681"/>
    </location>
</feature>